<evidence type="ECO:0000259" key="1">
    <source>
        <dbReference type="Pfam" id="PF00266"/>
    </source>
</evidence>
<keyword evidence="3" id="KW-1185">Reference proteome</keyword>
<dbReference type="PANTHER" id="PTHR43586">
    <property type="entry name" value="CYSTEINE DESULFURASE"/>
    <property type="match status" value="1"/>
</dbReference>
<dbReference type="RefSeq" id="WP_184759338.1">
    <property type="nucleotide sequence ID" value="NZ_BAABEK010000025.1"/>
</dbReference>
<dbReference type="GO" id="GO:0016829">
    <property type="term" value="F:lyase activity"/>
    <property type="evidence" value="ECO:0007669"/>
    <property type="project" value="UniProtKB-KW"/>
</dbReference>
<evidence type="ECO:0000313" key="3">
    <source>
        <dbReference type="Proteomes" id="UP000534286"/>
    </source>
</evidence>
<sequence>MNLARAQTLWDPDPGWLNTASYGLPPRPAFDDLQRALSDWRAGRTDWTPWDAATDRARAAFATLVGVDTHDVAVGATVSQMLSPLAAALPPGTRVLVAAPADDIIAAARAHDALTVVDATQACGWLPVDATHVDMLVCAAYKWLMAPRGAAYAYLSPRARERMRPIAANWYAGADPGGSYYGPPLRLAEGARAFDLSPAWFSQIGAAAALDLLNQIGIPAVHAHNTALADRFLTALDQPPTGSAIVTVDVPGAHERLRAAGIRAAIRAGKVRASFHLYTTVDDVDRATEALTS</sequence>
<dbReference type="EMBL" id="JACHJU010000005">
    <property type="protein sequence ID" value="MBB4943543.1"/>
    <property type="molecule type" value="Genomic_DNA"/>
</dbReference>
<dbReference type="InterPro" id="IPR000192">
    <property type="entry name" value="Aminotrans_V_dom"/>
</dbReference>
<proteinExistence type="predicted"/>
<dbReference type="Pfam" id="PF00266">
    <property type="entry name" value="Aminotran_5"/>
    <property type="match status" value="1"/>
</dbReference>
<accession>A0A7W7WE54</accession>
<dbReference type="InterPro" id="IPR015421">
    <property type="entry name" value="PyrdxlP-dep_Trfase_major"/>
</dbReference>
<protein>
    <submittedName>
        <fullName evidence="2">Selenocysteine lyase/cysteine desulfurase</fullName>
    </submittedName>
</protein>
<gene>
    <name evidence="2" type="ORF">FHR32_007943</name>
</gene>
<comment type="caution">
    <text evidence="2">The sequence shown here is derived from an EMBL/GenBank/DDBJ whole genome shotgun (WGS) entry which is preliminary data.</text>
</comment>
<reference evidence="2 3" key="1">
    <citation type="submission" date="2020-08" db="EMBL/GenBank/DDBJ databases">
        <title>Sequencing the genomes of 1000 actinobacteria strains.</title>
        <authorList>
            <person name="Klenk H.-P."/>
        </authorList>
    </citation>
    <scope>NUCLEOTIDE SEQUENCE [LARGE SCALE GENOMIC DNA]</scope>
    <source>
        <strain evidence="2 3">DSM 43023</strain>
    </source>
</reference>
<dbReference type="AlphaFoldDB" id="A0A7W7WE54"/>
<keyword evidence="2" id="KW-0456">Lyase</keyword>
<name>A0A7W7WE54_9ACTN</name>
<dbReference type="Gene3D" id="3.40.640.10">
    <property type="entry name" value="Type I PLP-dependent aspartate aminotransferase-like (Major domain)"/>
    <property type="match status" value="2"/>
</dbReference>
<evidence type="ECO:0000313" key="2">
    <source>
        <dbReference type="EMBL" id="MBB4943543.1"/>
    </source>
</evidence>
<dbReference type="PANTHER" id="PTHR43586:SF21">
    <property type="entry name" value="PYRIDOXAL PHOSPHATE (PLP)-DEPENDENT ASPARTATE AMINOTRANSFERASE SUPERFAMILY"/>
    <property type="match status" value="1"/>
</dbReference>
<dbReference type="InterPro" id="IPR015422">
    <property type="entry name" value="PyrdxlP-dep_Trfase_small"/>
</dbReference>
<dbReference type="Proteomes" id="UP000534286">
    <property type="component" value="Unassembled WGS sequence"/>
</dbReference>
<organism evidence="2 3">
    <name type="scientific">Streptosporangium album</name>
    <dbReference type="NCBI Taxonomy" id="47479"/>
    <lineage>
        <taxon>Bacteria</taxon>
        <taxon>Bacillati</taxon>
        <taxon>Actinomycetota</taxon>
        <taxon>Actinomycetes</taxon>
        <taxon>Streptosporangiales</taxon>
        <taxon>Streptosporangiaceae</taxon>
        <taxon>Streptosporangium</taxon>
    </lineage>
</organism>
<dbReference type="InterPro" id="IPR015424">
    <property type="entry name" value="PyrdxlP-dep_Trfase"/>
</dbReference>
<dbReference type="SUPFAM" id="SSF53383">
    <property type="entry name" value="PLP-dependent transferases"/>
    <property type="match status" value="1"/>
</dbReference>
<dbReference type="Gene3D" id="3.90.1150.10">
    <property type="entry name" value="Aspartate Aminotransferase, domain 1"/>
    <property type="match status" value="2"/>
</dbReference>
<feature type="domain" description="Aminotransferase class V" evidence="1">
    <location>
        <begin position="99"/>
        <end position="241"/>
    </location>
</feature>